<reference evidence="1 2" key="1">
    <citation type="submission" date="2019-04" db="EMBL/GenBank/DDBJ databases">
        <title>An improved genome assembly and genetic linkage map for asparagus bean, Vigna unguiculata ssp. sesquipedialis.</title>
        <authorList>
            <person name="Xia Q."/>
            <person name="Zhang R."/>
            <person name="Dong Y."/>
        </authorList>
    </citation>
    <scope>NUCLEOTIDE SEQUENCE [LARGE SCALE GENOMIC DNA]</scope>
    <source>
        <tissue evidence="1">Leaf</tissue>
    </source>
</reference>
<protein>
    <submittedName>
        <fullName evidence="1">Uncharacterized protein</fullName>
    </submittedName>
</protein>
<dbReference type="AlphaFoldDB" id="A0A4D6NLM0"/>
<evidence type="ECO:0000313" key="1">
    <source>
        <dbReference type="EMBL" id="QCE14238.1"/>
    </source>
</evidence>
<gene>
    <name evidence="1" type="ORF">DEO72_LG11g1237</name>
</gene>
<proteinExistence type="predicted"/>
<accession>A0A4D6NLM0</accession>
<name>A0A4D6NLM0_VIGUN</name>
<dbReference type="Proteomes" id="UP000501690">
    <property type="component" value="Linkage Group LG11"/>
</dbReference>
<organism evidence="1 2">
    <name type="scientific">Vigna unguiculata</name>
    <name type="common">Cowpea</name>
    <dbReference type="NCBI Taxonomy" id="3917"/>
    <lineage>
        <taxon>Eukaryota</taxon>
        <taxon>Viridiplantae</taxon>
        <taxon>Streptophyta</taxon>
        <taxon>Embryophyta</taxon>
        <taxon>Tracheophyta</taxon>
        <taxon>Spermatophyta</taxon>
        <taxon>Magnoliopsida</taxon>
        <taxon>eudicotyledons</taxon>
        <taxon>Gunneridae</taxon>
        <taxon>Pentapetalae</taxon>
        <taxon>rosids</taxon>
        <taxon>fabids</taxon>
        <taxon>Fabales</taxon>
        <taxon>Fabaceae</taxon>
        <taxon>Papilionoideae</taxon>
        <taxon>50 kb inversion clade</taxon>
        <taxon>NPAAA clade</taxon>
        <taxon>indigoferoid/millettioid clade</taxon>
        <taxon>Phaseoleae</taxon>
        <taxon>Vigna</taxon>
    </lineage>
</organism>
<evidence type="ECO:0000313" key="2">
    <source>
        <dbReference type="Proteomes" id="UP000501690"/>
    </source>
</evidence>
<dbReference type="EMBL" id="CP039355">
    <property type="protein sequence ID" value="QCE14238.1"/>
    <property type="molecule type" value="Genomic_DNA"/>
</dbReference>
<keyword evidence="2" id="KW-1185">Reference proteome</keyword>
<sequence>MNGRRRVMGWGVLGCRPNTTGLRVAGGMPGKPKRIRGCYKTLFMPGGSL</sequence>